<organism evidence="1 2">
    <name type="scientific">Microctonus aethiopoides</name>
    <dbReference type="NCBI Taxonomy" id="144406"/>
    <lineage>
        <taxon>Eukaryota</taxon>
        <taxon>Metazoa</taxon>
        <taxon>Ecdysozoa</taxon>
        <taxon>Arthropoda</taxon>
        <taxon>Hexapoda</taxon>
        <taxon>Insecta</taxon>
        <taxon>Pterygota</taxon>
        <taxon>Neoptera</taxon>
        <taxon>Endopterygota</taxon>
        <taxon>Hymenoptera</taxon>
        <taxon>Apocrita</taxon>
        <taxon>Ichneumonoidea</taxon>
        <taxon>Braconidae</taxon>
        <taxon>Euphorinae</taxon>
        <taxon>Microctonus</taxon>
    </lineage>
</organism>
<accession>A0AA39FP29</accession>
<gene>
    <name evidence="1" type="ORF">PV328_006433</name>
</gene>
<proteinExistence type="predicted"/>
<dbReference type="EMBL" id="JAQQBS010000002">
    <property type="protein sequence ID" value="KAK0173197.1"/>
    <property type="molecule type" value="Genomic_DNA"/>
</dbReference>
<dbReference type="AlphaFoldDB" id="A0AA39FP29"/>
<protein>
    <submittedName>
        <fullName evidence="1">Uncharacterized protein</fullName>
    </submittedName>
</protein>
<evidence type="ECO:0000313" key="1">
    <source>
        <dbReference type="EMBL" id="KAK0173197.1"/>
    </source>
</evidence>
<keyword evidence="2" id="KW-1185">Reference proteome</keyword>
<reference evidence="1" key="2">
    <citation type="submission" date="2023-03" db="EMBL/GenBank/DDBJ databases">
        <authorList>
            <person name="Inwood S.N."/>
            <person name="Skelly J.G."/>
            <person name="Guhlin J."/>
            <person name="Harrop T.W.R."/>
            <person name="Goldson S.G."/>
            <person name="Dearden P.K."/>
        </authorList>
    </citation>
    <scope>NUCLEOTIDE SEQUENCE</scope>
    <source>
        <strain evidence="1">Irish</strain>
        <tissue evidence="1">Whole body</tissue>
    </source>
</reference>
<reference evidence="1" key="1">
    <citation type="journal article" date="2023" name="bioRxiv">
        <title>Scaffold-level genome assemblies of two parasitoid biocontrol wasps reveal the parthenogenesis mechanism and an associated novel virus.</title>
        <authorList>
            <person name="Inwood S."/>
            <person name="Skelly J."/>
            <person name="Guhlin J."/>
            <person name="Harrop T."/>
            <person name="Goldson S."/>
            <person name="Dearden P."/>
        </authorList>
    </citation>
    <scope>NUCLEOTIDE SEQUENCE</scope>
    <source>
        <strain evidence="1">Irish</strain>
        <tissue evidence="1">Whole body</tissue>
    </source>
</reference>
<name>A0AA39FP29_9HYME</name>
<comment type="caution">
    <text evidence="1">The sequence shown here is derived from an EMBL/GenBank/DDBJ whole genome shotgun (WGS) entry which is preliminary data.</text>
</comment>
<dbReference type="Proteomes" id="UP001168990">
    <property type="component" value="Unassembled WGS sequence"/>
</dbReference>
<evidence type="ECO:0000313" key="2">
    <source>
        <dbReference type="Proteomes" id="UP001168990"/>
    </source>
</evidence>
<sequence>MGGRRLPFLREIVCATRFRTGGHYFGHIKISQSRKDYCSEKVETLYHQERFGFEFFQKTSVKFLCTERNLCNNVSNSAKGR</sequence>